<feature type="transmembrane region" description="Helical" evidence="2">
    <location>
        <begin position="6"/>
        <end position="24"/>
    </location>
</feature>
<keyword evidence="4" id="KW-1185">Reference proteome</keyword>
<keyword evidence="2" id="KW-1133">Transmembrane helix</keyword>
<dbReference type="AlphaFoldDB" id="A0A0M2KGI3"/>
<dbReference type="EMBL" id="JXNU01000001">
    <property type="protein sequence ID" value="KKF38064.1"/>
    <property type="molecule type" value="Genomic_DNA"/>
</dbReference>
<comment type="caution">
    <text evidence="3">The sequence shown here is derived from an EMBL/GenBank/DDBJ whole genome shotgun (WGS) entry which is preliminary data.</text>
</comment>
<gene>
    <name evidence="3" type="ORF">SY86_00590</name>
</gene>
<sequence>MLNSAFSIVLAISTGLISFWARNINEDQKKFRDELRDIRDNYQRRDDAHRDFQQIMAMLQRIEQKLDKKADK</sequence>
<keyword evidence="2" id="KW-0472">Membrane</keyword>
<accession>A0A0M2KGI3</accession>
<dbReference type="Proteomes" id="UP000033924">
    <property type="component" value="Unassembled WGS sequence"/>
</dbReference>
<dbReference type="PATRIC" id="fig|65700.7.peg.153"/>
<evidence type="ECO:0000256" key="2">
    <source>
        <dbReference type="SAM" id="Phobius"/>
    </source>
</evidence>
<evidence type="ECO:0000313" key="4">
    <source>
        <dbReference type="Proteomes" id="UP000033924"/>
    </source>
</evidence>
<keyword evidence="2" id="KW-0812">Transmembrane</keyword>
<reference evidence="3 4" key="1">
    <citation type="submission" date="2015-01" db="EMBL/GenBank/DDBJ databases">
        <title>Erwinia tracheiphila.</title>
        <authorList>
            <person name="Shapiro L.R."/>
        </authorList>
    </citation>
    <scope>NUCLEOTIDE SEQUENCE [LARGE SCALE GENOMIC DNA]</scope>
    <source>
        <strain evidence="3 4">BuffGH</strain>
    </source>
</reference>
<evidence type="ECO:0000313" key="3">
    <source>
        <dbReference type="EMBL" id="KKF38064.1"/>
    </source>
</evidence>
<organism evidence="3 4">
    <name type="scientific">Erwinia tracheiphila</name>
    <dbReference type="NCBI Taxonomy" id="65700"/>
    <lineage>
        <taxon>Bacteria</taxon>
        <taxon>Pseudomonadati</taxon>
        <taxon>Pseudomonadota</taxon>
        <taxon>Gammaproteobacteria</taxon>
        <taxon>Enterobacterales</taxon>
        <taxon>Erwiniaceae</taxon>
        <taxon>Erwinia</taxon>
    </lineage>
</organism>
<proteinExistence type="predicted"/>
<evidence type="ECO:0000256" key="1">
    <source>
        <dbReference type="SAM" id="Coils"/>
    </source>
</evidence>
<dbReference type="STRING" id="65700.SY86_00590"/>
<protein>
    <submittedName>
        <fullName evidence="3">Uncharacterized protein</fullName>
    </submittedName>
</protein>
<feature type="coiled-coil region" evidence="1">
    <location>
        <begin position="21"/>
        <end position="72"/>
    </location>
</feature>
<name>A0A0M2KGI3_9GAMM</name>
<keyword evidence="1" id="KW-0175">Coiled coil</keyword>